<sequence>MGSEIEKRNICQEMGFNENDKSQPGRVRWVLMEAKDDVCKYGHMESDSEDFGESLESSSSSEIDDVSSSSSSSSSSSYGPLFELSELMAQLPIKRGISKFYQGKSESFASLTSVQSIEDLAKKEKYSCRSRRSMKSYRGGLDGQSQRLSPKATIAKNNKGSSTARSSIFSSLGKMSSLMAN</sequence>
<reference evidence="1 2" key="2">
    <citation type="journal article" date="2022" name="Mol. Ecol. Resour.">
        <title>The genomes of chicory, endive, great burdock and yacon provide insights into Asteraceae paleo-polyploidization history and plant inulin production.</title>
        <authorList>
            <person name="Fan W."/>
            <person name="Wang S."/>
            <person name="Wang H."/>
            <person name="Wang A."/>
            <person name="Jiang F."/>
            <person name="Liu H."/>
            <person name="Zhao H."/>
            <person name="Xu D."/>
            <person name="Zhang Y."/>
        </authorList>
    </citation>
    <scope>NUCLEOTIDE SEQUENCE [LARGE SCALE GENOMIC DNA]</scope>
    <source>
        <strain evidence="2">cv. Punajuju</strain>
        <tissue evidence="1">Leaves</tissue>
    </source>
</reference>
<organism evidence="1 2">
    <name type="scientific">Cichorium intybus</name>
    <name type="common">Chicory</name>
    <dbReference type="NCBI Taxonomy" id="13427"/>
    <lineage>
        <taxon>Eukaryota</taxon>
        <taxon>Viridiplantae</taxon>
        <taxon>Streptophyta</taxon>
        <taxon>Embryophyta</taxon>
        <taxon>Tracheophyta</taxon>
        <taxon>Spermatophyta</taxon>
        <taxon>Magnoliopsida</taxon>
        <taxon>eudicotyledons</taxon>
        <taxon>Gunneridae</taxon>
        <taxon>Pentapetalae</taxon>
        <taxon>asterids</taxon>
        <taxon>campanulids</taxon>
        <taxon>Asterales</taxon>
        <taxon>Asteraceae</taxon>
        <taxon>Cichorioideae</taxon>
        <taxon>Cichorieae</taxon>
        <taxon>Cichoriinae</taxon>
        <taxon>Cichorium</taxon>
    </lineage>
</organism>
<name>A0ACB9GJA9_CICIN</name>
<proteinExistence type="predicted"/>
<dbReference type="EMBL" id="CM042010">
    <property type="protein sequence ID" value="KAI3782832.1"/>
    <property type="molecule type" value="Genomic_DNA"/>
</dbReference>
<evidence type="ECO:0000313" key="2">
    <source>
        <dbReference type="Proteomes" id="UP001055811"/>
    </source>
</evidence>
<protein>
    <submittedName>
        <fullName evidence="1">Uncharacterized protein</fullName>
    </submittedName>
</protein>
<reference evidence="2" key="1">
    <citation type="journal article" date="2022" name="Mol. Ecol. Resour.">
        <title>The genomes of chicory, endive, great burdock and yacon provide insights into Asteraceae palaeo-polyploidization history and plant inulin production.</title>
        <authorList>
            <person name="Fan W."/>
            <person name="Wang S."/>
            <person name="Wang H."/>
            <person name="Wang A."/>
            <person name="Jiang F."/>
            <person name="Liu H."/>
            <person name="Zhao H."/>
            <person name="Xu D."/>
            <person name="Zhang Y."/>
        </authorList>
    </citation>
    <scope>NUCLEOTIDE SEQUENCE [LARGE SCALE GENOMIC DNA]</scope>
    <source>
        <strain evidence="2">cv. Punajuju</strain>
    </source>
</reference>
<dbReference type="Proteomes" id="UP001055811">
    <property type="component" value="Linkage Group LG02"/>
</dbReference>
<accession>A0ACB9GJA9</accession>
<gene>
    <name evidence="1" type="ORF">L2E82_12889</name>
</gene>
<keyword evidence="2" id="KW-1185">Reference proteome</keyword>
<evidence type="ECO:0000313" key="1">
    <source>
        <dbReference type="EMBL" id="KAI3782832.1"/>
    </source>
</evidence>
<comment type="caution">
    <text evidence="1">The sequence shown here is derived from an EMBL/GenBank/DDBJ whole genome shotgun (WGS) entry which is preliminary data.</text>
</comment>